<dbReference type="AlphaFoldDB" id="A0AAV9ERX9"/>
<protein>
    <submittedName>
        <fullName evidence="1">Uncharacterized protein</fullName>
    </submittedName>
</protein>
<gene>
    <name evidence="1" type="ORF">QJS10_CPA05g01895</name>
</gene>
<dbReference type="PANTHER" id="PTHR33116:SF78">
    <property type="entry name" value="OS12G0587133 PROTEIN"/>
    <property type="match status" value="1"/>
</dbReference>
<reference evidence="1" key="1">
    <citation type="journal article" date="2023" name="Nat. Commun.">
        <title>Diploid and tetraploid genomes of Acorus and the evolution of monocots.</title>
        <authorList>
            <person name="Ma L."/>
            <person name="Liu K.W."/>
            <person name="Li Z."/>
            <person name="Hsiao Y.Y."/>
            <person name="Qi Y."/>
            <person name="Fu T."/>
            <person name="Tang G.D."/>
            <person name="Zhang D."/>
            <person name="Sun W.H."/>
            <person name="Liu D.K."/>
            <person name="Li Y."/>
            <person name="Chen G.Z."/>
            <person name="Liu X.D."/>
            <person name="Liao X.Y."/>
            <person name="Jiang Y.T."/>
            <person name="Yu X."/>
            <person name="Hao Y."/>
            <person name="Huang J."/>
            <person name="Zhao X.W."/>
            <person name="Ke S."/>
            <person name="Chen Y.Y."/>
            <person name="Wu W.L."/>
            <person name="Hsu J.L."/>
            <person name="Lin Y.F."/>
            <person name="Huang M.D."/>
            <person name="Li C.Y."/>
            <person name="Huang L."/>
            <person name="Wang Z.W."/>
            <person name="Zhao X."/>
            <person name="Zhong W.Y."/>
            <person name="Peng D.H."/>
            <person name="Ahmad S."/>
            <person name="Lan S."/>
            <person name="Zhang J.S."/>
            <person name="Tsai W.C."/>
            <person name="Van de Peer Y."/>
            <person name="Liu Z.J."/>
        </authorList>
    </citation>
    <scope>NUCLEOTIDE SEQUENCE</scope>
    <source>
        <strain evidence="1">CP</strain>
    </source>
</reference>
<dbReference type="PANTHER" id="PTHR33116">
    <property type="entry name" value="REVERSE TRANSCRIPTASE ZINC-BINDING DOMAIN-CONTAINING PROTEIN-RELATED-RELATED"/>
    <property type="match status" value="1"/>
</dbReference>
<evidence type="ECO:0000313" key="2">
    <source>
        <dbReference type="Proteomes" id="UP001180020"/>
    </source>
</evidence>
<evidence type="ECO:0000313" key="1">
    <source>
        <dbReference type="EMBL" id="KAK1316376.1"/>
    </source>
</evidence>
<proteinExistence type="predicted"/>
<name>A0AAV9ERX9_ACOCL</name>
<keyword evidence="2" id="KW-1185">Reference proteome</keyword>
<sequence>MISKVLANRIREVVGYLVEPNQTAFIPGRLLQDGFLTAHEVISALHQDKQEGVAIMLDFAKARLMSLAEEDGWMRGIKSSRRGPSISHIQYADDTLVLCPAEESIVRGVRFICVVFEILSGLKINFAKSSILAINVDNRRMQRLADRFGCQIQAFPIRYLGLPLHWGKVPKRQWSPLINRFERRLDGWKSNVLSYGGKLTLLQSVLSNLPIFLLSIFKIPLGILETIEKIRRRFFWGGRRGEGNRIHLTNWAAVCSRKIEGGAGVLNLLDMNKALLCKWLWRWSVGNNLLWRQVILGRYGVRRWGQGNFPRSSRRDSPIWRGILSLAPDFAESVGWKVSNGETTIFWQDAWIEGSPLKRAFSRLFEAASNREASVRSCWVEDREGGHWQISFARSLSEVEREDLAGLSTKGGRDISGSSDVATEQRWHLHCPRVLRVVAQKQSTPSLGAVVTRNMMPKVPVKVRVFQWLLMQDRILTKVRRAIWSHQTMFCAVCVDERKKRRLISSSHAPLLDNLDFHGDGDRVGCAVY</sequence>
<accession>A0AAV9ERX9</accession>
<comment type="caution">
    <text evidence="1">The sequence shown here is derived from an EMBL/GenBank/DDBJ whole genome shotgun (WGS) entry which is preliminary data.</text>
</comment>
<reference evidence="1" key="2">
    <citation type="submission" date="2023-06" db="EMBL/GenBank/DDBJ databases">
        <authorList>
            <person name="Ma L."/>
            <person name="Liu K.-W."/>
            <person name="Li Z."/>
            <person name="Hsiao Y.-Y."/>
            <person name="Qi Y."/>
            <person name="Fu T."/>
            <person name="Tang G."/>
            <person name="Zhang D."/>
            <person name="Sun W.-H."/>
            <person name="Liu D.-K."/>
            <person name="Li Y."/>
            <person name="Chen G.-Z."/>
            <person name="Liu X.-D."/>
            <person name="Liao X.-Y."/>
            <person name="Jiang Y.-T."/>
            <person name="Yu X."/>
            <person name="Hao Y."/>
            <person name="Huang J."/>
            <person name="Zhao X.-W."/>
            <person name="Ke S."/>
            <person name="Chen Y.-Y."/>
            <person name="Wu W.-L."/>
            <person name="Hsu J.-L."/>
            <person name="Lin Y.-F."/>
            <person name="Huang M.-D."/>
            <person name="Li C.-Y."/>
            <person name="Huang L."/>
            <person name="Wang Z.-W."/>
            <person name="Zhao X."/>
            <person name="Zhong W.-Y."/>
            <person name="Peng D.-H."/>
            <person name="Ahmad S."/>
            <person name="Lan S."/>
            <person name="Zhang J.-S."/>
            <person name="Tsai W.-C."/>
            <person name="Van De Peer Y."/>
            <person name="Liu Z.-J."/>
        </authorList>
    </citation>
    <scope>NUCLEOTIDE SEQUENCE</scope>
    <source>
        <strain evidence="1">CP</strain>
        <tissue evidence="1">Leaves</tissue>
    </source>
</reference>
<organism evidence="1 2">
    <name type="scientific">Acorus calamus</name>
    <name type="common">Sweet flag</name>
    <dbReference type="NCBI Taxonomy" id="4465"/>
    <lineage>
        <taxon>Eukaryota</taxon>
        <taxon>Viridiplantae</taxon>
        <taxon>Streptophyta</taxon>
        <taxon>Embryophyta</taxon>
        <taxon>Tracheophyta</taxon>
        <taxon>Spermatophyta</taxon>
        <taxon>Magnoliopsida</taxon>
        <taxon>Liliopsida</taxon>
        <taxon>Acoraceae</taxon>
        <taxon>Acorus</taxon>
    </lineage>
</organism>
<dbReference type="Proteomes" id="UP001180020">
    <property type="component" value="Unassembled WGS sequence"/>
</dbReference>
<dbReference type="EMBL" id="JAUJYO010000005">
    <property type="protein sequence ID" value="KAK1316376.1"/>
    <property type="molecule type" value="Genomic_DNA"/>
</dbReference>